<dbReference type="SMART" id="SM00014">
    <property type="entry name" value="acidPPc"/>
    <property type="match status" value="1"/>
</dbReference>
<dbReference type="InterPro" id="IPR036938">
    <property type="entry name" value="PAP2/HPO_sf"/>
</dbReference>
<feature type="transmembrane region" description="Helical" evidence="2">
    <location>
        <begin position="88"/>
        <end position="107"/>
    </location>
</feature>
<dbReference type="CDD" id="cd01610">
    <property type="entry name" value="PAP2_like"/>
    <property type="match status" value="1"/>
</dbReference>
<feature type="domain" description="Phosphatidic acid phosphatase type 2/haloperoxidase" evidence="3">
    <location>
        <begin position="43"/>
        <end position="159"/>
    </location>
</feature>
<dbReference type="Proteomes" id="UP000254573">
    <property type="component" value="Unassembled WGS sequence"/>
</dbReference>
<feature type="transmembrane region" description="Helical" evidence="2">
    <location>
        <begin position="20"/>
        <end position="45"/>
    </location>
</feature>
<dbReference type="InterPro" id="IPR000326">
    <property type="entry name" value="PAP2/HPO"/>
</dbReference>
<evidence type="ECO:0000313" key="5">
    <source>
        <dbReference type="Proteomes" id="UP000254573"/>
    </source>
</evidence>
<sequence length="247" mass="26453">MRLPGFPRRADFSVVMSSAWISITNFGGAAVTVPAAAALTLWLLFARAWRMALAWGMLFGAAALVVAISKIVFLGWGLGLRELDFTGVSGHTMLAATVYPVIAWLLLRRVAWPWRTLGTLAAMAGSVAVGVSRVALSAHSISESVAGCAVGFTVGAAFAWFTRHDDAPNLKTLPMAASLFVLVMWLHGERVPTQRWITHIALTLSGREQPFRRISWHARKPQPRPAPLSPAAGTPVVSPGLPSAPAR</sequence>
<dbReference type="STRING" id="93220.A6P55_24000"/>
<evidence type="ECO:0000313" key="4">
    <source>
        <dbReference type="EMBL" id="SUA74964.1"/>
    </source>
</evidence>
<keyword evidence="2" id="KW-0812">Transmembrane</keyword>
<feature type="transmembrane region" description="Helical" evidence="2">
    <location>
        <begin position="52"/>
        <end position="76"/>
    </location>
</feature>
<dbReference type="Pfam" id="PF01569">
    <property type="entry name" value="PAP2"/>
    <property type="match status" value="1"/>
</dbReference>
<feature type="region of interest" description="Disordered" evidence="1">
    <location>
        <begin position="219"/>
        <end position="247"/>
    </location>
</feature>
<dbReference type="Gene3D" id="1.20.144.10">
    <property type="entry name" value="Phosphatidic acid phosphatase type 2/haloperoxidase"/>
    <property type="match status" value="1"/>
</dbReference>
<proteinExistence type="predicted"/>
<keyword evidence="2" id="KW-1133">Transmembrane helix</keyword>
<gene>
    <name evidence="4" type="ORF">NCTC13160_00588</name>
</gene>
<evidence type="ECO:0000256" key="1">
    <source>
        <dbReference type="SAM" id="MobiDB-lite"/>
    </source>
</evidence>
<protein>
    <submittedName>
        <fullName evidence="4">PAP2 superfamily</fullName>
    </submittedName>
</protein>
<evidence type="ECO:0000256" key="2">
    <source>
        <dbReference type="SAM" id="Phobius"/>
    </source>
</evidence>
<keyword evidence="2" id="KW-0472">Membrane</keyword>
<feature type="transmembrane region" description="Helical" evidence="2">
    <location>
        <begin position="144"/>
        <end position="161"/>
    </location>
</feature>
<accession>A0A378YCZ8</accession>
<evidence type="ECO:0000259" key="3">
    <source>
        <dbReference type="SMART" id="SM00014"/>
    </source>
</evidence>
<dbReference type="EMBL" id="UGSG01000001">
    <property type="protein sequence ID" value="SUA74964.1"/>
    <property type="molecule type" value="Genomic_DNA"/>
</dbReference>
<organism evidence="4 5">
    <name type="scientific">Pandoraea pnomenusa</name>
    <dbReference type="NCBI Taxonomy" id="93220"/>
    <lineage>
        <taxon>Bacteria</taxon>
        <taxon>Pseudomonadati</taxon>
        <taxon>Pseudomonadota</taxon>
        <taxon>Betaproteobacteria</taxon>
        <taxon>Burkholderiales</taxon>
        <taxon>Burkholderiaceae</taxon>
        <taxon>Pandoraea</taxon>
    </lineage>
</organism>
<feature type="transmembrane region" description="Helical" evidence="2">
    <location>
        <begin position="119"/>
        <end position="138"/>
    </location>
</feature>
<dbReference type="AlphaFoldDB" id="A0A378YCZ8"/>
<name>A0A378YCZ8_9BURK</name>
<dbReference type="SUPFAM" id="SSF48317">
    <property type="entry name" value="Acid phosphatase/Vanadium-dependent haloperoxidase"/>
    <property type="match status" value="1"/>
</dbReference>
<reference evidence="4 5" key="1">
    <citation type="submission" date="2018-06" db="EMBL/GenBank/DDBJ databases">
        <authorList>
            <consortium name="Pathogen Informatics"/>
            <person name="Doyle S."/>
        </authorList>
    </citation>
    <scope>NUCLEOTIDE SEQUENCE [LARGE SCALE GENOMIC DNA]</scope>
    <source>
        <strain evidence="4 5">NCTC13160</strain>
    </source>
</reference>